<evidence type="ECO:0000313" key="4">
    <source>
        <dbReference type="Proteomes" id="UP000249169"/>
    </source>
</evidence>
<comment type="caution">
    <text evidence="3">The sequence shown here is derived from an EMBL/GenBank/DDBJ whole genome shotgun (WGS) entry which is preliminary data.</text>
</comment>
<feature type="chain" id="PRO_5016353650" description="Phytase-like domain-containing protein" evidence="2">
    <location>
        <begin position="33"/>
        <end position="409"/>
    </location>
</feature>
<evidence type="ECO:0000256" key="1">
    <source>
        <dbReference type="SAM" id="MobiDB-lite"/>
    </source>
</evidence>
<evidence type="ECO:0000313" key="3">
    <source>
        <dbReference type="EMBL" id="RAL21769.1"/>
    </source>
</evidence>
<reference evidence="3 4" key="1">
    <citation type="submission" date="2018-05" db="EMBL/GenBank/DDBJ databases">
        <title>Lujinxingia marina gen. nov. sp. nov., a new facultative anaerobic member of the class Deltaproteobacteria, and proposal of Lujinxingaceae fam. nov.</title>
        <authorList>
            <person name="Li C.-M."/>
        </authorList>
    </citation>
    <scope>NUCLEOTIDE SEQUENCE [LARGE SCALE GENOMIC DNA]</scope>
    <source>
        <strain evidence="3 4">B210</strain>
    </source>
</reference>
<evidence type="ECO:0000256" key="2">
    <source>
        <dbReference type="SAM" id="SignalP"/>
    </source>
</evidence>
<dbReference type="AlphaFoldDB" id="A0A328C4U9"/>
<feature type="signal peptide" evidence="2">
    <location>
        <begin position="1"/>
        <end position="32"/>
    </location>
</feature>
<keyword evidence="2" id="KW-0732">Signal</keyword>
<dbReference type="OrthoDB" id="9801244at2"/>
<proteinExistence type="predicted"/>
<feature type="region of interest" description="Disordered" evidence="1">
    <location>
        <begin position="309"/>
        <end position="361"/>
    </location>
</feature>
<name>A0A328C4U9_9DELT</name>
<evidence type="ECO:0008006" key="5">
    <source>
        <dbReference type="Google" id="ProtNLM"/>
    </source>
</evidence>
<protein>
    <recommendedName>
        <fullName evidence="5">Phytase-like domain-containing protein</fullName>
    </recommendedName>
</protein>
<dbReference type="Proteomes" id="UP000249169">
    <property type="component" value="Unassembled WGS sequence"/>
</dbReference>
<dbReference type="EMBL" id="QHKO01000005">
    <property type="protein sequence ID" value="RAL21769.1"/>
    <property type="molecule type" value="Genomic_DNA"/>
</dbReference>
<dbReference type="RefSeq" id="WP_111730332.1">
    <property type="nucleotide sequence ID" value="NZ_QHKO01000005.1"/>
</dbReference>
<sequence length="409" mass="43728">MPAAGLIRQLNACPLIALVALATLLTPAAARAQDEACEGWAPGERVAEIHDERLGESSGLAASWLNPDILWTHNDSGDQARLFALSTTGEVLTEVRLPPAQNVDWEDMAIGPCQPGSPQPCLYLADIGDNLARRDHLMIYRVPEPRLAEPPPPRLELTQDIAAQRFTYQGGPRDAEALLVDPRSAEIFILEKNDSGNAGVFELSEAFAEADSLLEARHIAELTLPGSLSFGKMITAADVSPDGGEFTLRTYTHLLTYCAPGGELRQAFEAAPQRVMVNPGTLQGEALTYDRRDDALWLTSERLPAPLIRVDRASAPAARPDEDADTAEAPDTTAEPADRPALPDAAGVDDSTPGATLHSSPDAGCATLASDAPGGYGLTHLGVLLAMASLRLWGRRGADRRTRAHSTRF</sequence>
<gene>
    <name evidence="3" type="ORF">DL240_13030</name>
</gene>
<organism evidence="3 4">
    <name type="scientific">Lujinxingia litoralis</name>
    <dbReference type="NCBI Taxonomy" id="2211119"/>
    <lineage>
        <taxon>Bacteria</taxon>
        <taxon>Deltaproteobacteria</taxon>
        <taxon>Bradymonadales</taxon>
        <taxon>Lujinxingiaceae</taxon>
        <taxon>Lujinxingia</taxon>
    </lineage>
</organism>
<accession>A0A328C4U9</accession>
<keyword evidence="4" id="KW-1185">Reference proteome</keyword>